<feature type="region of interest" description="Disordered" evidence="1">
    <location>
        <begin position="1"/>
        <end position="43"/>
    </location>
</feature>
<keyword evidence="2" id="KW-0812">Transmembrane</keyword>
<dbReference type="EMBL" id="CADIJZ010000001">
    <property type="protein sequence ID" value="CAB3638755.1"/>
    <property type="molecule type" value="Genomic_DNA"/>
</dbReference>
<dbReference type="Proteomes" id="UP000494205">
    <property type="component" value="Unassembled WGS sequence"/>
</dbReference>
<evidence type="ECO:0008006" key="5">
    <source>
        <dbReference type="Google" id="ProtNLM"/>
    </source>
</evidence>
<keyword evidence="2" id="KW-1133">Transmembrane helix</keyword>
<keyword evidence="2" id="KW-0472">Membrane</keyword>
<sequence length="206" mass="22562">MTDRGSRTEGRRVGEARHGRGRARQLDVRSRSESHGRRPRASRIHHRGTVLPIVLLISAMLLATSAAWFETSLAAARSATNVRDYLQAFHAADSALTLCATSAIASTGIGVVASPPATREPTQWQLEAAFEAAAVAPVAVWPGSLRAPQCMAETWRLAGRPDARGYLLTSRGFGKTKDSQVWLQMELVIDGDKIERHWRRVAARPF</sequence>
<evidence type="ECO:0000256" key="2">
    <source>
        <dbReference type="SAM" id="Phobius"/>
    </source>
</evidence>
<dbReference type="AlphaFoldDB" id="A0A6J4ZPL7"/>
<feature type="transmembrane region" description="Helical" evidence="2">
    <location>
        <begin position="48"/>
        <end position="69"/>
    </location>
</feature>
<protein>
    <recommendedName>
        <fullName evidence="5">PilX/PilW C-terminal domain-containing protein</fullName>
    </recommendedName>
</protein>
<organism evidence="3 4">
    <name type="scientific">Paraburkholderia rhynchosiae</name>
    <dbReference type="NCBI Taxonomy" id="487049"/>
    <lineage>
        <taxon>Bacteria</taxon>
        <taxon>Pseudomonadati</taxon>
        <taxon>Pseudomonadota</taxon>
        <taxon>Betaproteobacteria</taxon>
        <taxon>Burkholderiales</taxon>
        <taxon>Burkholderiaceae</taxon>
        <taxon>Paraburkholderia</taxon>
    </lineage>
</organism>
<evidence type="ECO:0000313" key="4">
    <source>
        <dbReference type="Proteomes" id="UP000494205"/>
    </source>
</evidence>
<reference evidence="3 4" key="1">
    <citation type="submission" date="2020-04" db="EMBL/GenBank/DDBJ databases">
        <authorList>
            <person name="De Canck E."/>
        </authorList>
    </citation>
    <scope>NUCLEOTIDE SEQUENCE [LARGE SCALE GENOMIC DNA]</scope>
    <source>
        <strain evidence="3 4">LMG 27174</strain>
    </source>
</reference>
<evidence type="ECO:0000256" key="1">
    <source>
        <dbReference type="SAM" id="MobiDB-lite"/>
    </source>
</evidence>
<name>A0A6J4ZPL7_9BURK</name>
<evidence type="ECO:0000313" key="3">
    <source>
        <dbReference type="EMBL" id="CAB3638755.1"/>
    </source>
</evidence>
<proteinExistence type="predicted"/>
<feature type="compositionally biased region" description="Basic and acidic residues" evidence="1">
    <location>
        <begin position="1"/>
        <end position="36"/>
    </location>
</feature>
<gene>
    <name evidence="3" type="ORF">LMG27174_00342</name>
</gene>
<accession>A0A6J4ZPL7</accession>